<dbReference type="InterPro" id="IPR040424">
    <property type="entry name" value="Smn1"/>
</dbReference>
<evidence type="ECO:0000256" key="8">
    <source>
        <dbReference type="ARBA" id="ARBA00023242"/>
    </source>
</evidence>
<reference evidence="13" key="1">
    <citation type="journal article" date="2021" name="Cell">
        <title>Tracing the genetic footprints of vertebrate landing in non-teleost ray-finned fishes.</title>
        <authorList>
            <person name="Bi X."/>
            <person name="Wang K."/>
            <person name="Yang L."/>
            <person name="Pan H."/>
            <person name="Jiang H."/>
            <person name="Wei Q."/>
            <person name="Fang M."/>
            <person name="Yu H."/>
            <person name="Zhu C."/>
            <person name="Cai Y."/>
            <person name="He Y."/>
            <person name="Gan X."/>
            <person name="Zeng H."/>
            <person name="Yu D."/>
            <person name="Zhu Y."/>
            <person name="Jiang H."/>
            <person name="Qiu Q."/>
            <person name="Yang H."/>
            <person name="Zhang Y.E."/>
            <person name="Wang W."/>
            <person name="Zhu M."/>
            <person name="He S."/>
            <person name="Zhang G."/>
        </authorList>
    </citation>
    <scope>NUCLEOTIDE SEQUENCE</scope>
    <source>
        <strain evidence="13">Allg_001</strain>
    </source>
</reference>
<dbReference type="GO" id="GO:0003723">
    <property type="term" value="F:RNA binding"/>
    <property type="evidence" value="ECO:0007669"/>
    <property type="project" value="InterPro"/>
</dbReference>
<dbReference type="AlphaFoldDB" id="A0A8J7TA63"/>
<dbReference type="GO" id="GO:0006397">
    <property type="term" value="P:mRNA processing"/>
    <property type="evidence" value="ECO:0007669"/>
    <property type="project" value="UniProtKB-KW"/>
</dbReference>
<dbReference type="EMBL" id="JAAWVO010029010">
    <property type="protein sequence ID" value="MBN3316387.1"/>
    <property type="molecule type" value="Genomic_DNA"/>
</dbReference>
<proteinExistence type="inferred from homology"/>
<evidence type="ECO:0000256" key="9">
    <source>
        <dbReference type="ARBA" id="ARBA00034695"/>
    </source>
</evidence>
<feature type="compositionally biased region" description="Basic and acidic residues" evidence="10">
    <location>
        <begin position="170"/>
        <end position="184"/>
    </location>
</feature>
<dbReference type="Gene3D" id="2.30.30.140">
    <property type="match status" value="1"/>
</dbReference>
<feature type="non-terminal residue" evidence="13">
    <location>
        <position position="1"/>
    </location>
</feature>
<dbReference type="GO" id="GO:0097504">
    <property type="term" value="C:Gemini of Cajal bodies"/>
    <property type="evidence" value="ECO:0007669"/>
    <property type="project" value="UniProtKB-SubCell"/>
</dbReference>
<feature type="region of interest" description="Disordered" evidence="10">
    <location>
        <begin position="55"/>
        <end position="91"/>
    </location>
</feature>
<dbReference type="GO" id="GO:0015030">
    <property type="term" value="C:Cajal body"/>
    <property type="evidence" value="ECO:0007669"/>
    <property type="project" value="UniProtKB-SubCell"/>
</dbReference>
<feature type="compositionally biased region" description="Basic and acidic residues" evidence="10">
    <location>
        <begin position="55"/>
        <end position="76"/>
    </location>
</feature>
<dbReference type="GO" id="GO:0030018">
    <property type="term" value="C:Z disc"/>
    <property type="evidence" value="ECO:0007669"/>
    <property type="project" value="UniProtKB-SubCell"/>
</dbReference>
<organism evidence="13 14">
    <name type="scientific">Atractosteus spatula</name>
    <name type="common">Alligator gar</name>
    <name type="synonym">Lepisosteus spatula</name>
    <dbReference type="NCBI Taxonomy" id="7917"/>
    <lineage>
        <taxon>Eukaryota</taxon>
        <taxon>Metazoa</taxon>
        <taxon>Chordata</taxon>
        <taxon>Craniata</taxon>
        <taxon>Vertebrata</taxon>
        <taxon>Euteleostomi</taxon>
        <taxon>Actinopterygii</taxon>
        <taxon>Neopterygii</taxon>
        <taxon>Holostei</taxon>
        <taxon>Semionotiformes</taxon>
        <taxon>Lepisosteidae</taxon>
        <taxon>Atractosteus</taxon>
    </lineage>
</organism>
<evidence type="ECO:0000256" key="2">
    <source>
        <dbReference type="ARBA" id="ARBA00004408"/>
    </source>
</evidence>
<feature type="region of interest" description="Disordered" evidence="10">
    <location>
        <begin position="148"/>
        <end position="184"/>
    </location>
</feature>
<dbReference type="PANTHER" id="PTHR39267">
    <property type="entry name" value="SURVIVAL MOTOR NEURON-LIKE PROTEIN 1"/>
    <property type="match status" value="1"/>
</dbReference>
<dbReference type="SUPFAM" id="SSF63748">
    <property type="entry name" value="Tudor/PWWP/MBT"/>
    <property type="match status" value="1"/>
</dbReference>
<keyword evidence="7" id="KW-0508">mRNA splicing</keyword>
<keyword evidence="6" id="KW-0507">mRNA processing</keyword>
<gene>
    <name evidence="13" type="primary">Smn1_1</name>
    <name evidence="13" type="ORF">GTO95_0017484</name>
</gene>
<dbReference type="Pfam" id="PF06003">
    <property type="entry name" value="SMN_Tudor"/>
    <property type="match status" value="1"/>
</dbReference>
<name>A0A8J7TA63_ATRSP</name>
<dbReference type="InterPro" id="IPR010304">
    <property type="entry name" value="SMN_Tudor"/>
</dbReference>
<dbReference type="Pfam" id="PF20635">
    <property type="entry name" value="SMN_YG-box"/>
    <property type="match status" value="1"/>
</dbReference>
<evidence type="ECO:0000256" key="6">
    <source>
        <dbReference type="ARBA" id="ARBA00022664"/>
    </source>
</evidence>
<evidence type="ECO:0000256" key="7">
    <source>
        <dbReference type="ARBA" id="ARBA00023187"/>
    </source>
</evidence>
<evidence type="ECO:0000313" key="14">
    <source>
        <dbReference type="Proteomes" id="UP000736164"/>
    </source>
</evidence>
<feature type="domain" description="Tudor" evidence="12">
    <location>
        <begin position="94"/>
        <end position="152"/>
    </location>
</feature>
<evidence type="ECO:0000256" key="5">
    <source>
        <dbReference type="ARBA" id="ARBA00005371"/>
    </source>
</evidence>
<dbReference type="Pfam" id="PF20636">
    <property type="entry name" value="SMN_G2-BD"/>
    <property type="match status" value="1"/>
</dbReference>
<evidence type="ECO:0000256" key="3">
    <source>
        <dbReference type="ARBA" id="ARBA00004463"/>
    </source>
</evidence>
<accession>A0A8J7TA63</accession>
<feature type="region of interest" description="Disordered" evidence="10">
    <location>
        <begin position="289"/>
        <end position="311"/>
    </location>
</feature>
<evidence type="ECO:0000313" key="13">
    <source>
        <dbReference type="EMBL" id="MBN3316387.1"/>
    </source>
</evidence>
<keyword evidence="11" id="KW-0732">Signal</keyword>
<evidence type="ECO:0000256" key="10">
    <source>
        <dbReference type="SAM" id="MobiDB-lite"/>
    </source>
</evidence>
<dbReference type="SMART" id="SM00333">
    <property type="entry name" value="TUDOR"/>
    <property type="match status" value="1"/>
</dbReference>
<protein>
    <submittedName>
        <fullName evidence="13">SMN protein</fullName>
    </submittedName>
</protein>
<dbReference type="InterPro" id="IPR002999">
    <property type="entry name" value="Tudor"/>
</dbReference>
<keyword evidence="14" id="KW-1185">Reference proteome</keyword>
<dbReference type="PANTHER" id="PTHR39267:SF1">
    <property type="entry name" value="SURVIVAL MOTOR NEURON PROTEIN"/>
    <property type="match status" value="1"/>
</dbReference>
<evidence type="ECO:0000256" key="11">
    <source>
        <dbReference type="SAM" id="SignalP"/>
    </source>
</evidence>
<evidence type="ECO:0000256" key="4">
    <source>
        <dbReference type="ARBA" id="ARBA00004484"/>
    </source>
</evidence>
<feature type="compositionally biased region" description="Acidic residues" evidence="10">
    <location>
        <begin position="77"/>
        <end position="89"/>
    </location>
</feature>
<keyword evidence="8" id="KW-0539">Nucleus</keyword>
<evidence type="ECO:0000256" key="1">
    <source>
        <dbReference type="ARBA" id="ARBA00004216"/>
    </source>
</evidence>
<feature type="compositionally biased region" description="Basic and acidic residues" evidence="10">
    <location>
        <begin position="203"/>
        <end position="224"/>
    </location>
</feature>
<comment type="similarity">
    <text evidence="5">Belongs to the SMN family.</text>
</comment>
<dbReference type="InterPro" id="IPR049481">
    <property type="entry name" value="SMN_G2-BD"/>
</dbReference>
<feature type="non-terminal residue" evidence="13">
    <location>
        <position position="311"/>
    </location>
</feature>
<comment type="caution">
    <text evidence="13">The sequence shown here is derived from an EMBL/GenBank/DDBJ whole genome shotgun (WGS) entry which is preliminary data.</text>
</comment>
<feature type="region of interest" description="Disordered" evidence="10">
    <location>
        <begin position="198"/>
        <end position="231"/>
    </location>
</feature>
<dbReference type="GO" id="GO:0008380">
    <property type="term" value="P:RNA splicing"/>
    <property type="evidence" value="ECO:0007669"/>
    <property type="project" value="UniProtKB-KW"/>
</dbReference>
<comment type="subcellular location">
    <subcellularLocation>
        <location evidence="1">Cytoplasm</location>
        <location evidence="1">Myofibril</location>
        <location evidence="1">Sarcomere</location>
        <location evidence="1">Z line</location>
    </subcellularLocation>
    <subcellularLocation>
        <location evidence="3">Cytoplasmic granule</location>
    </subcellularLocation>
    <subcellularLocation>
        <location evidence="2">Nucleus</location>
        <location evidence="2">Cajal body</location>
    </subcellularLocation>
    <subcellularLocation>
        <location evidence="9">Nucleus</location>
        <location evidence="9">Gem</location>
    </subcellularLocation>
    <subcellularLocation>
        <location evidence="4">Perikaryon</location>
    </subcellularLocation>
</comment>
<dbReference type="GO" id="GO:0043204">
    <property type="term" value="C:perikaryon"/>
    <property type="evidence" value="ECO:0007669"/>
    <property type="project" value="UniProtKB-SubCell"/>
</dbReference>
<sequence>GYFLFCVVQIAFISIFFGMAECHGEIVYLRSGNNTGESVGEDDSALIKAYEKAVRSFREPEAGPEGARETPGREGEGGSESDGDGESAEDVNTQWQVGSRCWAVWSGDGLVYPAVLRSVAGGRCLVRFEGYGNEEEVDLDALLPCETHPQDSEEEEDRTSLEPLNAGRNGKKDPPDRQQHEEEGRVCTACRLTVLLSDPPPKAAKEREKDRARAFRRESRDRAHPRSSQPFLFPPAPPGHDGSMAFLPPPPPWARAEAADEDLGALSSLLLSWYLCGYHTGSYMALKQTRTAAESKPARPKATWRQGKPAQ</sequence>
<feature type="chain" id="PRO_5035325803" evidence="11">
    <location>
        <begin position="23"/>
        <end position="311"/>
    </location>
</feature>
<dbReference type="PROSITE" id="PS50304">
    <property type="entry name" value="TUDOR"/>
    <property type="match status" value="1"/>
</dbReference>
<dbReference type="Proteomes" id="UP000736164">
    <property type="component" value="Unassembled WGS sequence"/>
</dbReference>
<evidence type="ECO:0000259" key="12">
    <source>
        <dbReference type="PROSITE" id="PS50304"/>
    </source>
</evidence>
<feature type="signal peptide" evidence="11">
    <location>
        <begin position="1"/>
        <end position="22"/>
    </location>
</feature>